<dbReference type="AlphaFoldDB" id="A0A0C9YKI3"/>
<sequence>MTVGHTASSLRPQILYSTFSFSFMCLSVDLCRPRFVVLITPTPALVISHNSRQPRCKEHPKKAAVAPEIRLTRERKDVIAAVGQSVKKCDSAVGFASPRGHPCSMLGPTKHSRPRQKKVSRMVGIGQRFKGTAISSSTH</sequence>
<organism evidence="1 2">
    <name type="scientific">Pisolithus microcarpus 441</name>
    <dbReference type="NCBI Taxonomy" id="765257"/>
    <lineage>
        <taxon>Eukaryota</taxon>
        <taxon>Fungi</taxon>
        <taxon>Dikarya</taxon>
        <taxon>Basidiomycota</taxon>
        <taxon>Agaricomycotina</taxon>
        <taxon>Agaricomycetes</taxon>
        <taxon>Agaricomycetidae</taxon>
        <taxon>Boletales</taxon>
        <taxon>Sclerodermatineae</taxon>
        <taxon>Pisolithaceae</taxon>
        <taxon>Pisolithus</taxon>
    </lineage>
</organism>
<keyword evidence="2" id="KW-1185">Reference proteome</keyword>
<dbReference type="HOGENOM" id="CLU_1845889_0_0_1"/>
<accession>A0A0C9YKI3</accession>
<dbReference type="EMBL" id="KN834388">
    <property type="protein sequence ID" value="KIK10862.1"/>
    <property type="molecule type" value="Genomic_DNA"/>
</dbReference>
<reference evidence="1 2" key="1">
    <citation type="submission" date="2014-04" db="EMBL/GenBank/DDBJ databases">
        <authorList>
            <consortium name="DOE Joint Genome Institute"/>
            <person name="Kuo A."/>
            <person name="Kohler A."/>
            <person name="Costa M.D."/>
            <person name="Nagy L.G."/>
            <person name="Floudas D."/>
            <person name="Copeland A."/>
            <person name="Barry K.W."/>
            <person name="Cichocki N."/>
            <person name="Veneault-Fourrey C."/>
            <person name="LaButti K."/>
            <person name="Lindquist E.A."/>
            <person name="Lipzen A."/>
            <person name="Lundell T."/>
            <person name="Morin E."/>
            <person name="Murat C."/>
            <person name="Sun H."/>
            <person name="Tunlid A."/>
            <person name="Henrissat B."/>
            <person name="Grigoriev I.V."/>
            <person name="Hibbett D.S."/>
            <person name="Martin F."/>
            <person name="Nordberg H.P."/>
            <person name="Cantor M.N."/>
            <person name="Hua S.X."/>
        </authorList>
    </citation>
    <scope>NUCLEOTIDE SEQUENCE [LARGE SCALE GENOMIC DNA]</scope>
    <source>
        <strain evidence="1 2">441</strain>
    </source>
</reference>
<proteinExistence type="predicted"/>
<reference evidence="2" key="2">
    <citation type="submission" date="2015-01" db="EMBL/GenBank/DDBJ databases">
        <title>Evolutionary Origins and Diversification of the Mycorrhizal Mutualists.</title>
        <authorList>
            <consortium name="DOE Joint Genome Institute"/>
            <consortium name="Mycorrhizal Genomics Consortium"/>
            <person name="Kohler A."/>
            <person name="Kuo A."/>
            <person name="Nagy L.G."/>
            <person name="Floudas D."/>
            <person name="Copeland A."/>
            <person name="Barry K.W."/>
            <person name="Cichocki N."/>
            <person name="Veneault-Fourrey C."/>
            <person name="LaButti K."/>
            <person name="Lindquist E.A."/>
            <person name="Lipzen A."/>
            <person name="Lundell T."/>
            <person name="Morin E."/>
            <person name="Murat C."/>
            <person name="Riley R."/>
            <person name="Ohm R."/>
            <person name="Sun H."/>
            <person name="Tunlid A."/>
            <person name="Henrissat B."/>
            <person name="Grigoriev I.V."/>
            <person name="Hibbett D.S."/>
            <person name="Martin F."/>
        </authorList>
    </citation>
    <scope>NUCLEOTIDE SEQUENCE [LARGE SCALE GENOMIC DNA]</scope>
    <source>
        <strain evidence="2">441</strain>
    </source>
</reference>
<name>A0A0C9YKI3_9AGAM</name>
<evidence type="ECO:0000313" key="1">
    <source>
        <dbReference type="EMBL" id="KIK10862.1"/>
    </source>
</evidence>
<evidence type="ECO:0000313" key="2">
    <source>
        <dbReference type="Proteomes" id="UP000054018"/>
    </source>
</evidence>
<dbReference type="Proteomes" id="UP000054018">
    <property type="component" value="Unassembled WGS sequence"/>
</dbReference>
<protein>
    <submittedName>
        <fullName evidence="1">Uncharacterized protein</fullName>
    </submittedName>
</protein>
<gene>
    <name evidence="1" type="ORF">PISMIDRAFT_563721</name>
</gene>